<dbReference type="InterPro" id="IPR035093">
    <property type="entry name" value="RelE/ParE_toxin_dom_sf"/>
</dbReference>
<keyword evidence="1" id="KW-1277">Toxin-antitoxin system</keyword>
<evidence type="ECO:0000313" key="3">
    <source>
        <dbReference type="Proteomes" id="UP000283433"/>
    </source>
</evidence>
<dbReference type="InterPro" id="IPR007712">
    <property type="entry name" value="RelE/ParE_toxin"/>
</dbReference>
<keyword evidence="3" id="KW-1185">Reference proteome</keyword>
<dbReference type="Pfam" id="PF05016">
    <property type="entry name" value="ParE_toxin"/>
    <property type="match status" value="1"/>
</dbReference>
<dbReference type="Gene3D" id="3.30.2310.20">
    <property type="entry name" value="RelE-like"/>
    <property type="match status" value="1"/>
</dbReference>
<name>A0A419SCB7_9SPHI</name>
<dbReference type="EMBL" id="MBTA01000001">
    <property type="protein sequence ID" value="RKD20471.1"/>
    <property type="molecule type" value="Genomic_DNA"/>
</dbReference>
<dbReference type="SUPFAM" id="SSF143011">
    <property type="entry name" value="RelE-like"/>
    <property type="match status" value="1"/>
</dbReference>
<evidence type="ECO:0008006" key="4">
    <source>
        <dbReference type="Google" id="ProtNLM"/>
    </source>
</evidence>
<comment type="caution">
    <text evidence="2">The sequence shown here is derived from an EMBL/GenBank/DDBJ whole genome shotgun (WGS) entry which is preliminary data.</text>
</comment>
<gene>
    <name evidence="2" type="ORF">BCY91_01265</name>
</gene>
<evidence type="ECO:0000313" key="2">
    <source>
        <dbReference type="EMBL" id="RKD20471.1"/>
    </source>
</evidence>
<evidence type="ECO:0000256" key="1">
    <source>
        <dbReference type="ARBA" id="ARBA00022649"/>
    </source>
</evidence>
<accession>A0A419SCB7</accession>
<sequence>MVTLPAVRFDIIDATDFYKEISPKLAKQFLFRIREAKDYILNYPLGFQQKYSNVRMLSLRQFPYQIHYLIDEDAKRIVILAVVHSHRKPTNYLNRQS</sequence>
<dbReference type="Proteomes" id="UP000283433">
    <property type="component" value="Unassembled WGS sequence"/>
</dbReference>
<proteinExistence type="predicted"/>
<protein>
    <recommendedName>
        <fullName evidence="4">Plasmid stabilization protein</fullName>
    </recommendedName>
</protein>
<dbReference type="AlphaFoldDB" id="A0A419SCB7"/>
<organism evidence="2 3">
    <name type="scientific">Pelobium manganitolerans</name>
    <dbReference type="NCBI Taxonomy" id="1842495"/>
    <lineage>
        <taxon>Bacteria</taxon>
        <taxon>Pseudomonadati</taxon>
        <taxon>Bacteroidota</taxon>
        <taxon>Sphingobacteriia</taxon>
        <taxon>Sphingobacteriales</taxon>
        <taxon>Sphingobacteriaceae</taxon>
        <taxon>Pelobium</taxon>
    </lineage>
</organism>
<reference evidence="2 3" key="1">
    <citation type="submission" date="2016-07" db="EMBL/GenBank/DDBJ databases">
        <title>Genome of Pelobium manganitolerans.</title>
        <authorList>
            <person name="Wu S."/>
            <person name="Wang G."/>
        </authorList>
    </citation>
    <scope>NUCLEOTIDE SEQUENCE [LARGE SCALE GENOMIC DNA]</scope>
    <source>
        <strain evidence="2 3">YS-25</strain>
    </source>
</reference>